<dbReference type="RefSeq" id="WP_131936677.1">
    <property type="nucleotide sequence ID" value="NZ_CAUWMG010000048.1"/>
</dbReference>
<dbReference type="Proteomes" id="UP000321317">
    <property type="component" value="Unassembled WGS sequence"/>
</dbReference>
<dbReference type="NCBIfam" id="TIGR03353">
    <property type="entry name" value="VI_chp_4"/>
    <property type="match status" value="1"/>
</dbReference>
<dbReference type="PANTHER" id="PTHR35566:SF1">
    <property type="entry name" value="TYPE VI SECRETION SYSTEM BASEPLATE COMPONENT TSSK1"/>
    <property type="match status" value="1"/>
</dbReference>
<dbReference type="InterPro" id="IPR010263">
    <property type="entry name" value="T6SS_TssK"/>
</dbReference>
<organism evidence="1 2">
    <name type="scientific">Campylobacter helveticus</name>
    <dbReference type="NCBI Taxonomy" id="28898"/>
    <lineage>
        <taxon>Bacteria</taxon>
        <taxon>Pseudomonadati</taxon>
        <taxon>Campylobacterota</taxon>
        <taxon>Epsilonproteobacteria</taxon>
        <taxon>Campylobacterales</taxon>
        <taxon>Campylobacteraceae</taxon>
        <taxon>Campylobacter</taxon>
    </lineage>
</organism>
<protein>
    <submittedName>
        <fullName evidence="1">Type VI secretion system baseplate subunit TssK</fullName>
    </submittedName>
</protein>
<sequence length="463" mass="52784">MADKLKVAWFNGLNIDKIHFEQQERYLQRYVDVKTIGVSSNLYGIIDIEFSRELLIEGKIALTKISGISKDGSVFDAPQQDLLPEPLELKYDSLVNSIITLKIPLGFMSVADIALLNNMPDTKYIALKSMIGSRIYDETNQDIIQNLEDVSEQSMTFTQEKISLSLASLRLKLGILGDSTTDELELPIAKIKSIDNNKKIELDESFIPTCLDISKNSVVKAFLEEILYSIKSHKEILGNIFKGIDQTKNTLDFSTYLALNLLKKYYLIFSYLNHKDKLHPEFLYEKLVEFQGELGIFNTEGAFLEFIPYKHQNLNESFIPLMNNIRILFAKITSPRYTMANVTSLGNGFYDMFFDNAGIVEEADIFLAISADASYEYLLQNFKSQSKLYTQSKIKNIVATQLKGINIEQIPNIPSALPYLNGYIYYKIDKKDPLFADFKGANVISLYLTHNIKNPDIKMWAVF</sequence>
<accession>A0ABY3L331</accession>
<reference evidence="1 2" key="1">
    <citation type="submission" date="2019-08" db="EMBL/GenBank/DDBJ databases">
        <title>Rapid identification of Enteric Bacteria from Whole Genome Sequences (WGS) using Average Nucleotide Identity (ANI).</title>
        <authorList>
            <person name="Lane C."/>
        </authorList>
    </citation>
    <scope>NUCLEOTIDE SEQUENCE [LARGE SCALE GENOMIC DNA]</scope>
    <source>
        <strain evidence="1 2">D4984</strain>
    </source>
</reference>
<keyword evidence="2" id="KW-1185">Reference proteome</keyword>
<comment type="caution">
    <text evidence="1">The sequence shown here is derived from an EMBL/GenBank/DDBJ whole genome shotgun (WGS) entry which is preliminary data.</text>
</comment>
<name>A0ABY3L331_9BACT</name>
<proteinExistence type="predicted"/>
<evidence type="ECO:0000313" key="1">
    <source>
        <dbReference type="EMBL" id="TXK58744.1"/>
    </source>
</evidence>
<dbReference type="EMBL" id="VRMA01000025">
    <property type="protein sequence ID" value="TXK58744.1"/>
    <property type="molecule type" value="Genomic_DNA"/>
</dbReference>
<gene>
    <name evidence="1" type="primary">tssK</name>
    <name evidence="1" type="ORF">FVD16_02340</name>
</gene>
<dbReference type="PANTHER" id="PTHR35566">
    <property type="entry name" value="BLR3599 PROTEIN"/>
    <property type="match status" value="1"/>
</dbReference>
<dbReference type="Pfam" id="PF05936">
    <property type="entry name" value="T6SS_VasE"/>
    <property type="match status" value="1"/>
</dbReference>
<evidence type="ECO:0000313" key="2">
    <source>
        <dbReference type="Proteomes" id="UP000321317"/>
    </source>
</evidence>